<keyword evidence="1" id="KW-0472">Membrane</keyword>
<evidence type="ECO:0000256" key="1">
    <source>
        <dbReference type="SAM" id="Phobius"/>
    </source>
</evidence>
<keyword evidence="1" id="KW-1133">Transmembrane helix</keyword>
<feature type="transmembrane region" description="Helical" evidence="1">
    <location>
        <begin position="24"/>
        <end position="46"/>
    </location>
</feature>
<comment type="caution">
    <text evidence="2">The sequence shown here is derived from an EMBL/GenBank/DDBJ whole genome shotgun (WGS) entry which is preliminary data.</text>
</comment>
<dbReference type="Proteomes" id="UP001054252">
    <property type="component" value="Unassembled WGS sequence"/>
</dbReference>
<dbReference type="AlphaFoldDB" id="A0AAV5JNJ9"/>
<dbReference type="EMBL" id="BPVZ01000045">
    <property type="protein sequence ID" value="GKV16269.1"/>
    <property type="molecule type" value="Genomic_DNA"/>
</dbReference>
<protein>
    <submittedName>
        <fullName evidence="2">Uncharacterized protein</fullName>
    </submittedName>
</protein>
<gene>
    <name evidence="2" type="ORF">SLEP1_g26937</name>
</gene>
<organism evidence="2 3">
    <name type="scientific">Rubroshorea leprosula</name>
    <dbReference type="NCBI Taxonomy" id="152421"/>
    <lineage>
        <taxon>Eukaryota</taxon>
        <taxon>Viridiplantae</taxon>
        <taxon>Streptophyta</taxon>
        <taxon>Embryophyta</taxon>
        <taxon>Tracheophyta</taxon>
        <taxon>Spermatophyta</taxon>
        <taxon>Magnoliopsida</taxon>
        <taxon>eudicotyledons</taxon>
        <taxon>Gunneridae</taxon>
        <taxon>Pentapetalae</taxon>
        <taxon>rosids</taxon>
        <taxon>malvids</taxon>
        <taxon>Malvales</taxon>
        <taxon>Dipterocarpaceae</taxon>
        <taxon>Rubroshorea</taxon>
    </lineage>
</organism>
<accession>A0AAV5JNJ9</accession>
<keyword evidence="1" id="KW-0812">Transmembrane</keyword>
<sequence>MQQSAASFFPPLKQLYCCIFCPINAAYCCTILLFCGSNFTALMPLLQPTEKMERGRTEEEMHRVFLCFP</sequence>
<proteinExistence type="predicted"/>
<evidence type="ECO:0000313" key="3">
    <source>
        <dbReference type="Proteomes" id="UP001054252"/>
    </source>
</evidence>
<name>A0AAV5JNJ9_9ROSI</name>
<evidence type="ECO:0000313" key="2">
    <source>
        <dbReference type="EMBL" id="GKV16269.1"/>
    </source>
</evidence>
<keyword evidence="3" id="KW-1185">Reference proteome</keyword>
<reference evidence="2 3" key="1">
    <citation type="journal article" date="2021" name="Commun. Biol.">
        <title>The genome of Shorea leprosula (Dipterocarpaceae) highlights the ecological relevance of drought in aseasonal tropical rainforests.</title>
        <authorList>
            <person name="Ng K.K.S."/>
            <person name="Kobayashi M.J."/>
            <person name="Fawcett J.A."/>
            <person name="Hatakeyama M."/>
            <person name="Paape T."/>
            <person name="Ng C.H."/>
            <person name="Ang C.C."/>
            <person name="Tnah L.H."/>
            <person name="Lee C.T."/>
            <person name="Nishiyama T."/>
            <person name="Sese J."/>
            <person name="O'Brien M.J."/>
            <person name="Copetti D."/>
            <person name="Mohd Noor M.I."/>
            <person name="Ong R.C."/>
            <person name="Putra M."/>
            <person name="Sireger I.Z."/>
            <person name="Indrioko S."/>
            <person name="Kosugi Y."/>
            <person name="Izuno A."/>
            <person name="Isagi Y."/>
            <person name="Lee S.L."/>
            <person name="Shimizu K.K."/>
        </authorList>
    </citation>
    <scope>NUCLEOTIDE SEQUENCE [LARGE SCALE GENOMIC DNA]</scope>
    <source>
        <strain evidence="2">214</strain>
    </source>
</reference>